<reference evidence="2 3" key="1">
    <citation type="submission" date="2018-07" db="EMBL/GenBank/DDBJ databases">
        <title>Genomic Encyclopedia of Type Strains, Phase III (KMG-III): the genomes of soil and plant-associated and newly described type strains.</title>
        <authorList>
            <person name="Whitman W."/>
        </authorList>
    </citation>
    <scope>NUCLEOTIDE SEQUENCE [LARGE SCALE GENOMIC DNA]</scope>
    <source>
        <strain evidence="2 3">CECT 8236</strain>
    </source>
</reference>
<dbReference type="OrthoDB" id="8613028at2"/>
<gene>
    <name evidence="2" type="ORF">DFP95_106160</name>
</gene>
<feature type="transmembrane region" description="Helical" evidence="1">
    <location>
        <begin position="251"/>
        <end position="271"/>
    </location>
</feature>
<proteinExistence type="predicted"/>
<dbReference type="PANTHER" id="PTHR37305:SF2">
    <property type="entry name" value="BACITRACIN TRANSPORT PERMEASE PROTEIN BCRB"/>
    <property type="match status" value="1"/>
</dbReference>
<protein>
    <submittedName>
        <fullName evidence="2">ABC-2 type transport system permease protein</fullName>
    </submittedName>
</protein>
<feature type="transmembrane region" description="Helical" evidence="1">
    <location>
        <begin position="224"/>
        <end position="244"/>
    </location>
</feature>
<dbReference type="AlphaFoldDB" id="A0A3D9IFA3"/>
<dbReference type="EMBL" id="QRDY01000006">
    <property type="protein sequence ID" value="RED60371.1"/>
    <property type="molecule type" value="Genomic_DNA"/>
</dbReference>
<evidence type="ECO:0000313" key="3">
    <source>
        <dbReference type="Proteomes" id="UP000256869"/>
    </source>
</evidence>
<keyword evidence="1" id="KW-1133">Transmembrane helix</keyword>
<name>A0A3D9IFA3_9BACL</name>
<accession>A0A3D9IFA3</accession>
<keyword evidence="1" id="KW-0812">Transmembrane</keyword>
<keyword evidence="1" id="KW-0472">Membrane</keyword>
<feature type="transmembrane region" description="Helical" evidence="1">
    <location>
        <begin position="21"/>
        <end position="40"/>
    </location>
</feature>
<feature type="transmembrane region" description="Helical" evidence="1">
    <location>
        <begin position="116"/>
        <end position="134"/>
    </location>
</feature>
<dbReference type="RefSeq" id="WP_115993082.1">
    <property type="nucleotide sequence ID" value="NZ_QRDY01000006.1"/>
</dbReference>
<comment type="caution">
    <text evidence="2">The sequence shown here is derived from an EMBL/GenBank/DDBJ whole genome shotgun (WGS) entry which is preliminary data.</text>
</comment>
<feature type="transmembrane region" description="Helical" evidence="1">
    <location>
        <begin position="155"/>
        <end position="181"/>
    </location>
</feature>
<keyword evidence="3" id="KW-1185">Reference proteome</keyword>
<dbReference type="GO" id="GO:0005886">
    <property type="term" value="C:plasma membrane"/>
    <property type="evidence" value="ECO:0007669"/>
    <property type="project" value="UniProtKB-SubCell"/>
</dbReference>
<dbReference type="GO" id="GO:0140359">
    <property type="term" value="F:ABC-type transporter activity"/>
    <property type="evidence" value="ECO:0007669"/>
    <property type="project" value="InterPro"/>
</dbReference>
<dbReference type="Pfam" id="PF12679">
    <property type="entry name" value="ABC2_membrane_2"/>
    <property type="match status" value="1"/>
</dbReference>
<dbReference type="PANTHER" id="PTHR37305">
    <property type="entry name" value="INTEGRAL MEMBRANE PROTEIN-RELATED"/>
    <property type="match status" value="1"/>
</dbReference>
<evidence type="ECO:0000256" key="1">
    <source>
        <dbReference type="SAM" id="Phobius"/>
    </source>
</evidence>
<feature type="transmembrane region" description="Helical" evidence="1">
    <location>
        <begin position="300"/>
        <end position="322"/>
    </location>
</feature>
<sequence length="329" mass="36667">MANMLALIHNETLKVWKKKRFAVIVLILMILIPVFVYAQMKISQSTTEKFHSDWRSELQSRITDNTNALSSDRIPEEWKKWRRALVQQLQYYLDHDINPQTPNAVTFTRTFMDNSVTLFIPLMVLAIASDLVSSERSTGTIKMLLTRPVRRWRILMSKLVTLTLYVSLIVITTALLCYLVSGLVFGYGGWGEPVFVGFQVQGADVNTNGVHAVTQGVYLLMQSGLIWVSAMVVSIIALMISVLVRSTAASFVTMMATIIAGTILANMASSWKSAKYLFNVNLDISSYLRGTPPPIEGMTLGFSLAILAIWGAAALIVSFTVFTKQDILN</sequence>
<evidence type="ECO:0000313" key="2">
    <source>
        <dbReference type="EMBL" id="RED60371.1"/>
    </source>
</evidence>
<organism evidence="2 3">
    <name type="scientific">Cohnella lupini</name>
    <dbReference type="NCBI Taxonomy" id="1294267"/>
    <lineage>
        <taxon>Bacteria</taxon>
        <taxon>Bacillati</taxon>
        <taxon>Bacillota</taxon>
        <taxon>Bacilli</taxon>
        <taxon>Bacillales</taxon>
        <taxon>Paenibacillaceae</taxon>
        <taxon>Cohnella</taxon>
    </lineage>
</organism>
<dbReference type="Proteomes" id="UP000256869">
    <property type="component" value="Unassembled WGS sequence"/>
</dbReference>